<dbReference type="SUPFAM" id="SSF50978">
    <property type="entry name" value="WD40 repeat-like"/>
    <property type="match status" value="1"/>
</dbReference>
<feature type="domain" description="DUF1899" evidence="9">
    <location>
        <begin position="3"/>
        <end position="67"/>
    </location>
</feature>
<dbReference type="Gene3D" id="2.130.10.10">
    <property type="entry name" value="YVTN repeat-like/Quinoprotein amine dehydrogenase"/>
    <property type="match status" value="1"/>
</dbReference>
<evidence type="ECO:0000313" key="10">
    <source>
        <dbReference type="EMBL" id="KLO05151.1"/>
    </source>
</evidence>
<evidence type="ECO:0000256" key="2">
    <source>
        <dbReference type="ARBA" id="ARBA00022574"/>
    </source>
</evidence>
<dbReference type="SMART" id="SM01167">
    <property type="entry name" value="DUF1900"/>
    <property type="match status" value="1"/>
</dbReference>
<proteinExistence type="inferred from homology"/>
<dbReference type="SMART" id="SM00320">
    <property type="entry name" value="WD40"/>
    <property type="match status" value="4"/>
</dbReference>
<evidence type="ECO:0000256" key="1">
    <source>
        <dbReference type="ARBA" id="ARBA00009482"/>
    </source>
</evidence>
<dbReference type="GO" id="GO:0051015">
    <property type="term" value="F:actin filament binding"/>
    <property type="evidence" value="ECO:0007669"/>
    <property type="project" value="TreeGrafter"/>
</dbReference>
<dbReference type="InterPro" id="IPR036322">
    <property type="entry name" value="WD40_repeat_dom_sf"/>
</dbReference>
<dbReference type="FunCoup" id="A0A0H2RK44">
    <property type="interactions" value="99"/>
</dbReference>
<dbReference type="GO" id="GO:0007015">
    <property type="term" value="P:actin filament organization"/>
    <property type="evidence" value="ECO:0007669"/>
    <property type="project" value="TreeGrafter"/>
</dbReference>
<dbReference type="PROSITE" id="PS50082">
    <property type="entry name" value="WD_REPEATS_2"/>
    <property type="match status" value="2"/>
</dbReference>
<feature type="repeat" description="WD" evidence="6">
    <location>
        <begin position="83"/>
        <end position="119"/>
    </location>
</feature>
<evidence type="ECO:0000256" key="3">
    <source>
        <dbReference type="ARBA" id="ARBA00022737"/>
    </source>
</evidence>
<evidence type="ECO:0000256" key="7">
    <source>
        <dbReference type="RuleBase" id="RU280818"/>
    </source>
</evidence>
<accession>A0A0H2RK44</accession>
<dbReference type="Pfam" id="PF08953">
    <property type="entry name" value="DUF1899"/>
    <property type="match status" value="1"/>
</dbReference>
<evidence type="ECO:0000256" key="5">
    <source>
        <dbReference type="ARBA" id="ARBA00023203"/>
    </source>
</evidence>
<reference evidence="10 11" key="1">
    <citation type="submission" date="2015-04" db="EMBL/GenBank/DDBJ databases">
        <title>Complete genome sequence of Schizopora paradoxa KUC8140, a cosmopolitan wood degrader in East Asia.</title>
        <authorList>
            <consortium name="DOE Joint Genome Institute"/>
            <person name="Min B."/>
            <person name="Park H."/>
            <person name="Jang Y."/>
            <person name="Kim J.-J."/>
            <person name="Kim K.H."/>
            <person name="Pangilinan J."/>
            <person name="Lipzen A."/>
            <person name="Riley R."/>
            <person name="Grigoriev I.V."/>
            <person name="Spatafora J.W."/>
            <person name="Choi I.-G."/>
        </authorList>
    </citation>
    <scope>NUCLEOTIDE SEQUENCE [LARGE SCALE GENOMIC DNA]</scope>
    <source>
        <strain evidence="10 11">KUC8140</strain>
    </source>
</reference>
<keyword evidence="3 7" id="KW-0677">Repeat</keyword>
<keyword evidence="2 6" id="KW-0853">WD repeat</keyword>
<dbReference type="Pfam" id="PF00400">
    <property type="entry name" value="WD40"/>
    <property type="match status" value="2"/>
</dbReference>
<dbReference type="FunFam" id="2.130.10.10:FF:000502">
    <property type="entry name" value="Coronin"/>
    <property type="match status" value="1"/>
</dbReference>
<evidence type="ECO:0000259" key="9">
    <source>
        <dbReference type="SMART" id="SM01166"/>
    </source>
</evidence>
<name>A0A0H2RK44_9AGAM</name>
<evidence type="ECO:0000256" key="6">
    <source>
        <dbReference type="PROSITE-ProRule" id="PRU00221"/>
    </source>
</evidence>
<keyword evidence="4" id="KW-0175">Coiled coil</keyword>
<evidence type="ECO:0000313" key="11">
    <source>
        <dbReference type="Proteomes" id="UP000053477"/>
    </source>
</evidence>
<feature type="region of interest" description="Disordered" evidence="8">
    <location>
        <begin position="420"/>
        <end position="492"/>
    </location>
</feature>
<comment type="similarity">
    <text evidence="1 7">Belongs to the WD repeat coronin family.</text>
</comment>
<feature type="repeat" description="WD" evidence="6">
    <location>
        <begin position="186"/>
        <end position="218"/>
    </location>
</feature>
<dbReference type="InParanoid" id="A0A0H2RK44"/>
<dbReference type="InterPro" id="IPR015505">
    <property type="entry name" value="Coronin"/>
</dbReference>
<dbReference type="InterPro" id="IPR001680">
    <property type="entry name" value="WD40_rpt"/>
</dbReference>
<dbReference type="PANTHER" id="PTHR10856">
    <property type="entry name" value="CORONIN"/>
    <property type="match status" value="1"/>
</dbReference>
<keyword evidence="5" id="KW-0009">Actin-binding</keyword>
<dbReference type="STRING" id="27342.A0A0H2RK44"/>
<dbReference type="Proteomes" id="UP000053477">
    <property type="component" value="Unassembled WGS sequence"/>
</dbReference>
<gene>
    <name evidence="10" type="ORF">SCHPADRAFT_884014</name>
</gene>
<sequence>MSRFVRASKYRHVYGQPAKRELCIDNVKLSNSAWDTNLIAASGSFISVNWNASGGGAFAILPLPSPFQPHSLPTKLPDIIPLARGHTAPVLDTDWSPHDDRVVASGGEDGHILLWQVESTYSFDDWGQDKWVPRDFEPVLRIGASARRVGQVLFHPTAKHVLAGATGEHNVKLWDLGAPEDPKAVLTGHTDAVQSFAFNFTGNLLVTTCRDRKIRLFDSRAGGEPVRVGDGHAGIKSSRVVWMGEQDRIATTGFSKMSSRELGIWDTGSLANLKNVTVDQTAGVLMPFYSDNNILFVAGKGDGNVRYYEFESDTLHTLSEFQSTTPQRGMCFIPRRALSVADCEIARAYKLTSTLIEPIAFIVPRKSDQFQSDIFPPALSAEPALTAAEFFKGVVKPANLVSLDSGAVLASTGAQAVVPTRTASAPAPEPIRMGTTEAPSASVPASAVASTPVSAPAPSAAPRSVPMSRSSTTMSISTPADDSSSLKEENAQLNAELREAREKIRNLELQVEALKANAQKAKALLNA</sequence>
<dbReference type="AlphaFoldDB" id="A0A0H2RK44"/>
<evidence type="ECO:0000256" key="8">
    <source>
        <dbReference type="SAM" id="MobiDB-lite"/>
    </source>
</evidence>
<dbReference type="Pfam" id="PF16300">
    <property type="entry name" value="WD40_4"/>
    <property type="match status" value="1"/>
</dbReference>
<dbReference type="InterPro" id="IPR015048">
    <property type="entry name" value="DUF1899"/>
</dbReference>
<dbReference type="PROSITE" id="PS50294">
    <property type="entry name" value="WD_REPEATS_REGION"/>
    <property type="match status" value="2"/>
</dbReference>
<organism evidence="10 11">
    <name type="scientific">Schizopora paradoxa</name>
    <dbReference type="NCBI Taxonomy" id="27342"/>
    <lineage>
        <taxon>Eukaryota</taxon>
        <taxon>Fungi</taxon>
        <taxon>Dikarya</taxon>
        <taxon>Basidiomycota</taxon>
        <taxon>Agaricomycotina</taxon>
        <taxon>Agaricomycetes</taxon>
        <taxon>Hymenochaetales</taxon>
        <taxon>Schizoporaceae</taxon>
        <taxon>Schizopora</taxon>
    </lineage>
</organism>
<dbReference type="EMBL" id="KQ086353">
    <property type="protein sequence ID" value="KLO05151.1"/>
    <property type="molecule type" value="Genomic_DNA"/>
</dbReference>
<dbReference type="PANTHER" id="PTHR10856:SF0">
    <property type="entry name" value="CORONIN"/>
    <property type="match status" value="1"/>
</dbReference>
<keyword evidence="11" id="KW-1185">Reference proteome</keyword>
<dbReference type="OrthoDB" id="1850764at2759"/>
<dbReference type="InterPro" id="IPR015943">
    <property type="entry name" value="WD40/YVTN_repeat-like_dom_sf"/>
</dbReference>
<feature type="compositionally biased region" description="Low complexity" evidence="8">
    <location>
        <begin position="438"/>
        <end position="478"/>
    </location>
</feature>
<evidence type="ECO:0000256" key="4">
    <source>
        <dbReference type="ARBA" id="ARBA00023054"/>
    </source>
</evidence>
<dbReference type="SMART" id="SM01166">
    <property type="entry name" value="DUF1899"/>
    <property type="match status" value="1"/>
</dbReference>
<protein>
    <recommendedName>
        <fullName evidence="7">Coronin</fullName>
    </recommendedName>
</protein>